<dbReference type="Pfam" id="PF01476">
    <property type="entry name" value="LysM"/>
    <property type="match status" value="3"/>
</dbReference>
<dbReference type="GO" id="GO:0008234">
    <property type="term" value="F:cysteine-type peptidase activity"/>
    <property type="evidence" value="ECO:0007669"/>
    <property type="project" value="UniProtKB-KW"/>
</dbReference>
<evidence type="ECO:0000256" key="2">
    <source>
        <dbReference type="ARBA" id="ARBA00022670"/>
    </source>
</evidence>
<feature type="domain" description="LysM" evidence="9">
    <location>
        <begin position="29"/>
        <end position="72"/>
    </location>
</feature>
<evidence type="ECO:0000256" key="5">
    <source>
        <dbReference type="ARBA" id="ARBA00022801"/>
    </source>
</evidence>
<evidence type="ECO:0000256" key="4">
    <source>
        <dbReference type="ARBA" id="ARBA00022737"/>
    </source>
</evidence>
<dbReference type="SMART" id="SM00257">
    <property type="entry name" value="LysM"/>
    <property type="match status" value="3"/>
</dbReference>
<evidence type="ECO:0000256" key="6">
    <source>
        <dbReference type="ARBA" id="ARBA00022807"/>
    </source>
</evidence>
<organism evidence="11 12">
    <name type="scientific">Oceanobacillus picturae</name>
    <dbReference type="NCBI Taxonomy" id="171693"/>
    <lineage>
        <taxon>Bacteria</taxon>
        <taxon>Bacillati</taxon>
        <taxon>Bacillota</taxon>
        <taxon>Bacilli</taxon>
        <taxon>Bacillales</taxon>
        <taxon>Bacillaceae</taxon>
        <taxon>Oceanobacillus</taxon>
    </lineage>
</organism>
<comment type="caution">
    <text evidence="11">The sequence shown here is derived from an EMBL/GenBank/DDBJ whole genome shotgun (WGS) entry which is preliminary data.</text>
</comment>
<dbReference type="Gene3D" id="3.90.1720.10">
    <property type="entry name" value="endopeptidase domain like (from Nostoc punctiforme)"/>
    <property type="match status" value="1"/>
</dbReference>
<keyword evidence="5" id="KW-0378">Hydrolase</keyword>
<dbReference type="CDD" id="cd00118">
    <property type="entry name" value="LysM"/>
    <property type="match status" value="3"/>
</dbReference>
<keyword evidence="4" id="KW-0677">Repeat</keyword>
<keyword evidence="6" id="KW-0788">Thiol protease</keyword>
<feature type="signal peptide" evidence="8">
    <location>
        <begin position="1"/>
        <end position="23"/>
    </location>
</feature>
<dbReference type="EMBL" id="CCAX010000001">
    <property type="protein sequence ID" value="CDO03689.1"/>
    <property type="molecule type" value="Genomic_DNA"/>
</dbReference>
<dbReference type="InterPro" id="IPR038765">
    <property type="entry name" value="Papain-like_cys_pep_sf"/>
</dbReference>
<dbReference type="RefSeq" id="WP_051557823.1">
    <property type="nucleotide sequence ID" value="NZ_CABLBW010000001.1"/>
</dbReference>
<proteinExistence type="inferred from homology"/>
<evidence type="ECO:0000256" key="8">
    <source>
        <dbReference type="SAM" id="SignalP"/>
    </source>
</evidence>
<dbReference type="SUPFAM" id="SSF54001">
    <property type="entry name" value="Cysteine proteinases"/>
    <property type="match status" value="1"/>
</dbReference>
<feature type="chain" id="PRO_5039660283" evidence="8">
    <location>
        <begin position="24"/>
        <end position="363"/>
    </location>
</feature>
<dbReference type="InterPro" id="IPR018392">
    <property type="entry name" value="LysM"/>
</dbReference>
<sequence>MANKKMIMSVTAGAAIASAIVGAEEADAASYKVKSGDSLWTIAQKYNTSVSDLKSINKLSGDIIFPNQVLETSKKQSSNSNSNSSNSNSTNTSTSTKSTYTVKSGDTLSGIASKHNISLKNLMDWNGLNSTLIFPGNKFIVSKNGGSSSSSSGSSSSGSSSSSGGSSSPSTGSAKVYTVKSGDSLSRIASQNGTTVANLKKWNNLKSDLILIGQKLNIGSTGSSSSGSSNSSASEKPTADVSYNVSKLISTAKSQYGVPYVWGGSTTSGFDCSGFIYYAYKKAGMSISRLSTDGYYNRSYYVSKPQVGDLVFFSGTYRSGISHMGIYAGNNEFIHAGSSTGVTKTSLSNSYWKKHFEGFKRFY</sequence>
<dbReference type="InterPro" id="IPR051202">
    <property type="entry name" value="Peptidase_C40"/>
</dbReference>
<feature type="compositionally biased region" description="Low complexity" evidence="7">
    <location>
        <begin position="75"/>
        <end position="99"/>
    </location>
</feature>
<evidence type="ECO:0000256" key="7">
    <source>
        <dbReference type="SAM" id="MobiDB-lite"/>
    </source>
</evidence>
<evidence type="ECO:0000313" key="12">
    <source>
        <dbReference type="Proteomes" id="UP000028863"/>
    </source>
</evidence>
<reference evidence="11" key="1">
    <citation type="submission" date="2014-03" db="EMBL/GenBank/DDBJ databases">
        <title>Draft genome sequencing of Oceanobacillus picturae strain S1 isolated from human gut.</title>
        <authorList>
            <person name="Croce O."/>
            <person name="Lagier J.C."/>
            <person name="Raoult D."/>
        </authorList>
    </citation>
    <scope>NUCLEOTIDE SEQUENCE [LARGE SCALE GENOMIC DNA]</scope>
    <source>
        <strain evidence="11">S1</strain>
    </source>
</reference>
<dbReference type="Gene3D" id="3.10.350.10">
    <property type="entry name" value="LysM domain"/>
    <property type="match status" value="3"/>
</dbReference>
<evidence type="ECO:0000313" key="11">
    <source>
        <dbReference type="EMBL" id="CDO03689.1"/>
    </source>
</evidence>
<evidence type="ECO:0000259" key="10">
    <source>
        <dbReference type="PROSITE" id="PS51935"/>
    </source>
</evidence>
<dbReference type="AlphaFoldDB" id="W9AD91"/>
<gene>
    <name evidence="11" type="primary">cwlS</name>
    <name evidence="11" type="ORF">BN988_02207</name>
</gene>
<feature type="domain" description="LysM" evidence="9">
    <location>
        <begin position="175"/>
        <end position="218"/>
    </location>
</feature>
<feature type="region of interest" description="Disordered" evidence="7">
    <location>
        <begin position="144"/>
        <end position="176"/>
    </location>
</feature>
<keyword evidence="3 8" id="KW-0732">Signal</keyword>
<dbReference type="eggNOG" id="COG0791">
    <property type="taxonomic scope" value="Bacteria"/>
</dbReference>
<feature type="region of interest" description="Disordered" evidence="7">
    <location>
        <begin position="74"/>
        <end position="102"/>
    </location>
</feature>
<evidence type="ECO:0000259" key="9">
    <source>
        <dbReference type="PROSITE" id="PS51782"/>
    </source>
</evidence>
<feature type="domain" description="LysM" evidence="9">
    <location>
        <begin position="98"/>
        <end position="141"/>
    </location>
</feature>
<reference evidence="11" key="2">
    <citation type="submission" date="2014-03" db="EMBL/GenBank/DDBJ databases">
        <authorList>
            <person name="Urmite Genomes"/>
        </authorList>
    </citation>
    <scope>NUCLEOTIDE SEQUENCE</scope>
    <source>
        <strain evidence="11">S1</strain>
    </source>
</reference>
<dbReference type="InterPro" id="IPR036779">
    <property type="entry name" value="LysM_dom_sf"/>
</dbReference>
<keyword evidence="12" id="KW-1185">Reference proteome</keyword>
<comment type="similarity">
    <text evidence="1">Belongs to the peptidase C40 family.</text>
</comment>
<dbReference type="STRING" id="171693.BN988_02207"/>
<dbReference type="GO" id="GO:0006508">
    <property type="term" value="P:proteolysis"/>
    <property type="evidence" value="ECO:0007669"/>
    <property type="project" value="UniProtKB-KW"/>
</dbReference>
<dbReference type="PROSITE" id="PS51782">
    <property type="entry name" value="LYSM"/>
    <property type="match status" value="3"/>
</dbReference>
<dbReference type="eggNOG" id="COG1388">
    <property type="taxonomic scope" value="Bacteria"/>
</dbReference>
<dbReference type="PROSITE" id="PS51935">
    <property type="entry name" value="NLPC_P60"/>
    <property type="match status" value="1"/>
</dbReference>
<evidence type="ECO:0000256" key="3">
    <source>
        <dbReference type="ARBA" id="ARBA00022729"/>
    </source>
</evidence>
<dbReference type="InterPro" id="IPR000064">
    <property type="entry name" value="NLP_P60_dom"/>
</dbReference>
<dbReference type="PANTHER" id="PTHR47053:SF1">
    <property type="entry name" value="MUREIN DD-ENDOPEPTIDASE MEPH-RELATED"/>
    <property type="match status" value="1"/>
</dbReference>
<accession>W9AD91</accession>
<dbReference type="SUPFAM" id="SSF54106">
    <property type="entry name" value="LysM domain"/>
    <property type="match status" value="3"/>
</dbReference>
<feature type="domain" description="NlpC/P60" evidence="10">
    <location>
        <begin position="242"/>
        <end position="363"/>
    </location>
</feature>
<dbReference type="Pfam" id="PF00877">
    <property type="entry name" value="NLPC_P60"/>
    <property type="match status" value="1"/>
</dbReference>
<dbReference type="Proteomes" id="UP000028863">
    <property type="component" value="Unassembled WGS sequence"/>
</dbReference>
<dbReference type="PANTHER" id="PTHR47053">
    <property type="entry name" value="MUREIN DD-ENDOPEPTIDASE MEPH-RELATED"/>
    <property type="match status" value="1"/>
</dbReference>
<evidence type="ECO:0000256" key="1">
    <source>
        <dbReference type="ARBA" id="ARBA00007074"/>
    </source>
</evidence>
<protein>
    <submittedName>
        <fullName evidence="11">D-gamma-glutamyl-meso-diaminopimelic acid endopeptidase CwlS</fullName>
    </submittedName>
</protein>
<feature type="compositionally biased region" description="Low complexity" evidence="7">
    <location>
        <begin position="145"/>
        <end position="173"/>
    </location>
</feature>
<name>W9AD91_9BACI</name>
<keyword evidence="2" id="KW-0645">Protease</keyword>